<feature type="compositionally biased region" description="Polar residues" evidence="5">
    <location>
        <begin position="1529"/>
        <end position="1547"/>
    </location>
</feature>
<evidence type="ECO:0000313" key="11">
    <source>
        <dbReference type="Proteomes" id="UP000050795"/>
    </source>
</evidence>
<evidence type="ECO:0000259" key="7">
    <source>
        <dbReference type="Pfam" id="PF17846"/>
    </source>
</evidence>
<dbReference type="InterPro" id="IPR027073">
    <property type="entry name" value="5_3_exoribonuclease"/>
</dbReference>
<dbReference type="Gene3D" id="1.25.40.1050">
    <property type="match status" value="1"/>
</dbReference>
<dbReference type="Pfam" id="PF18334">
    <property type="entry name" value="XRN1_D2_D3"/>
    <property type="match status" value="2"/>
</dbReference>
<evidence type="ECO:0000256" key="2">
    <source>
        <dbReference type="ARBA" id="ARBA00022801"/>
    </source>
</evidence>
<evidence type="ECO:0000259" key="10">
    <source>
        <dbReference type="Pfam" id="PF18334"/>
    </source>
</evidence>
<feature type="compositionally biased region" description="Basic and acidic residues" evidence="5">
    <location>
        <begin position="1674"/>
        <end position="1687"/>
    </location>
</feature>
<dbReference type="Pfam" id="PF18129">
    <property type="entry name" value="SH3_12"/>
    <property type="match status" value="1"/>
</dbReference>
<feature type="domain" description="Xrn1 helical" evidence="7">
    <location>
        <begin position="263"/>
        <end position="737"/>
    </location>
</feature>
<evidence type="ECO:0000259" key="8">
    <source>
        <dbReference type="Pfam" id="PF18129"/>
    </source>
</evidence>
<feature type="domain" description="Xrn1 N-terminal" evidence="6">
    <location>
        <begin position="1"/>
        <end position="222"/>
    </location>
</feature>
<protein>
    <submittedName>
        <fullName evidence="12">Uncharacterized protein</fullName>
    </submittedName>
</protein>
<feature type="region of interest" description="Disordered" evidence="5">
    <location>
        <begin position="1463"/>
        <end position="1565"/>
    </location>
</feature>
<dbReference type="Gene3D" id="2.170.260.40">
    <property type="match status" value="1"/>
</dbReference>
<dbReference type="InterPro" id="IPR047007">
    <property type="entry name" value="XRN1_D1_sf"/>
</dbReference>
<feature type="compositionally biased region" description="Pro residues" evidence="5">
    <location>
        <begin position="1638"/>
        <end position="1647"/>
    </location>
</feature>
<dbReference type="CDD" id="cd18673">
    <property type="entry name" value="PIN_XRN1-2-like"/>
    <property type="match status" value="1"/>
</dbReference>
<dbReference type="Gene3D" id="3.40.50.12390">
    <property type="match status" value="2"/>
</dbReference>
<evidence type="ECO:0000256" key="1">
    <source>
        <dbReference type="ARBA" id="ARBA00022722"/>
    </source>
</evidence>
<feature type="compositionally biased region" description="Polar residues" evidence="5">
    <location>
        <begin position="1471"/>
        <end position="1488"/>
    </location>
</feature>
<feature type="region of interest" description="Disordered" evidence="5">
    <location>
        <begin position="1846"/>
        <end position="1911"/>
    </location>
</feature>
<dbReference type="Pfam" id="PF17846">
    <property type="entry name" value="XRN_M"/>
    <property type="match status" value="1"/>
</dbReference>
<sequence length="1911" mass="219029">MGVPKFFRWISARYPCINQVLRPGEVPVIDHFYLDINGILHTCSHPEGSKKSVSEEAILRNVTLYIQFLFNLIKPRKTFFMAVDGVAPRAKMTQQRARRFQSALEGRIAKENSKDRSPDGKHFDPCLISPGTEFMQRLHLHLVAFVENHVNHDADWQCIDVIYSGHDCPGEGEHKIREYMAYRRSSPDYQPNERHCIYGMDADLIFLGLTTHEVNLCILRENVVKAQNSSADNKPFCITYLSVLREYIDLEFIELKTMLPFPYNLERIIDDWVFMAFLLGNDFIPHIPNLHIHAESLLVLWDTYKVVLPKLDGYLVEYGYLNLPRFHKYLEELSQFERDWFEEREAAFHWMRGKQGERMANELENLGQPTQRNQFSQKSAAAVKKNIQNTAKSASVDKSNGLDQLNDLIDLFSPSSNSRYDNVILDEAAELMEEGVVVSLLPPKNKTDYNDDGDDAINKNKKSAKLKKGMKLSNSLINIEIGEDVVNVDKQLNSNDDDDDNEFEEIEDEATDDDEEEEEDVADDDLIEGDTDIDEDLLVYKMHRRDYYLSKLGIQINEDINDNKENSCLMSLIQDYVKMLQWILNYYFLCVADWDFFYAYHYAPFAHDLILFTKKYENMPNFDSIKMDWSNFQVNSQPVLPFIQQLMILPPDSAYIVPKPYRDLMTSSSSPLVEFYPNEFETDINGKMSSWEAVVLIPFVDQDRLINAMKDFNDKLTTEEKERNQHKSHLFYRACPIGRVKSPVELITYDLYRKSVNYSESQFIEFYASLTSQSVAEDFPSLHRLPFTYKIQKIPVHVFEVPSKLDSMALTVKPHQDLLKYNSLGELAENILCRPIRVRWPYCAIVMPVRLMNNNEIWELVDFNADPIIDSSTTLPSTSLRSRQILSSEEVDCQDFSSEGKRELNWINHQLSNLRQHFRKRRAVLFESNSDEKDNASDSDVDSLLSSVLVFSRPLDGWSVLPVCSKSSPEFSLIPNFVRSRANNGDDMELSETPFASAWFHSYNSMDSTGKRSKKQKTLTEKPSMSIECAYGQCDGLNLDLLNLALPGIPPPPALGRVEVDWGYNKPVLLHTIFHPGKIVFSLAEANYGSAGEVVTVDEKKGKVMVRFYPRYSSPRDLTEFRSQLEEWEHDDFLTNVEVAQQLNVPVYIVNRFTGSLMVQVIQDSKDNQTQRVNTTSKSDKTKDNDNCEENEQDKTERNLFSNIGLNLKRNRSGAQVLGWSRFCTVRHTWLFSNRTINLLKDFSEKFPIVWNKVLKSSDASSRNNTCVKLSSNEVDEITEFITNSECRTAPVLPQSGMYLDKEWLDKLKSLYPKSNDNDGDNNNKSNNRKDVCEPFDRIAWSKKSPVLCPPTSLFVSVNSNTRIYPSSFKLTLSDRCYHSSNCSSVFSTFTLLDRVIYIGVGQNIPLGLHGIVIGVACGVSSQNGDQPLEIMFDKPFTDAIDIRGSGPCCALVLPSLLLRLPERGSKKDQPTSNQKKVNKSSGTNTTPHGKPSPPWSTKGPVRVFRPWPVNKFDQNPNDKKKNEHHNRGNQSVNQSGNLSNTPKVNPQQQQSQQQQQQAVKSSTKSISSVEDDVIKEMQELNLILLSGIHSTFTDSPDESCHRSTDSTPSKSKRKHEKHKLSGSQSNSEKNSPFLEMPSPPDVPLPPSNWSKLSSSHSKSMTDLRSTTQTPPIVKDKNSQVKNEKNVRINLPPQSVSSERGSKSYYNYHRPENRFKSSTNSNNSGQKIVSNHSNRKQLPRSYFERPNFNEPNRYPVRPPPPPPPPPLPPNLMQANWQPPPVNHNHPPNMMPPPYTYNPYMYDPFYNQYPAYPPGVSYPQGFVTTPQLNRFPMMPPPVNTPNYPPVINHGNNNQRFYRPPEQQYNDRNKSGVFRPPIRNDLQSQRSVPPQYNHNNNQNRRFIPPQVSRMRRP</sequence>
<feature type="compositionally biased region" description="Polar residues" evidence="5">
    <location>
        <begin position="1879"/>
        <end position="1898"/>
    </location>
</feature>
<feature type="domain" description="5'-3' exoribonuclease 1 D1" evidence="9">
    <location>
        <begin position="777"/>
        <end position="860"/>
    </location>
</feature>
<keyword evidence="11" id="KW-1185">Reference proteome</keyword>
<comment type="similarity">
    <text evidence="4">Belongs to the 5'-3' exonuclease family.</text>
</comment>
<accession>A0AA85JXK1</accession>
<feature type="compositionally biased region" description="Low complexity" evidence="5">
    <location>
        <begin position="1548"/>
        <end position="1558"/>
    </location>
</feature>
<organism evidence="11 12">
    <name type="scientific">Trichobilharzia regenti</name>
    <name type="common">Nasal bird schistosome</name>
    <dbReference type="NCBI Taxonomy" id="157069"/>
    <lineage>
        <taxon>Eukaryota</taxon>
        <taxon>Metazoa</taxon>
        <taxon>Spiralia</taxon>
        <taxon>Lophotrochozoa</taxon>
        <taxon>Platyhelminthes</taxon>
        <taxon>Trematoda</taxon>
        <taxon>Digenea</taxon>
        <taxon>Strigeidida</taxon>
        <taxon>Schistosomatoidea</taxon>
        <taxon>Schistosomatidae</taxon>
        <taxon>Trichobilharzia</taxon>
    </lineage>
</organism>
<dbReference type="InterPro" id="IPR004859">
    <property type="entry name" value="Xrn1_N"/>
</dbReference>
<feature type="region of interest" description="Disordered" evidence="5">
    <location>
        <begin position="1593"/>
        <end position="1770"/>
    </location>
</feature>
<dbReference type="Proteomes" id="UP000050795">
    <property type="component" value="Unassembled WGS sequence"/>
</dbReference>
<dbReference type="PANTHER" id="PTHR12341:SF7">
    <property type="entry name" value="5'-3' EXORIBONUCLEASE 1"/>
    <property type="match status" value="1"/>
</dbReference>
<dbReference type="GO" id="GO:0003723">
    <property type="term" value="F:RNA binding"/>
    <property type="evidence" value="ECO:0007669"/>
    <property type="project" value="TreeGrafter"/>
</dbReference>
<keyword evidence="3" id="KW-0269">Exonuclease</keyword>
<evidence type="ECO:0000256" key="3">
    <source>
        <dbReference type="ARBA" id="ARBA00022839"/>
    </source>
</evidence>
<dbReference type="PANTHER" id="PTHR12341">
    <property type="entry name" value="5'-&gt;3' EXORIBONUCLEASE"/>
    <property type="match status" value="1"/>
</dbReference>
<proteinExistence type="inferred from homology"/>
<feature type="compositionally biased region" description="Acidic residues" evidence="5">
    <location>
        <begin position="495"/>
        <end position="526"/>
    </location>
</feature>
<evidence type="ECO:0000256" key="4">
    <source>
        <dbReference type="ARBA" id="ARBA00038299"/>
    </source>
</evidence>
<dbReference type="Pfam" id="PF18332">
    <property type="entry name" value="XRN1_D1"/>
    <property type="match status" value="1"/>
</dbReference>
<evidence type="ECO:0000313" key="12">
    <source>
        <dbReference type="WBParaSite" id="TREG1_51790.1"/>
    </source>
</evidence>
<dbReference type="GO" id="GO:0004534">
    <property type="term" value="F:5'-3' RNA exonuclease activity"/>
    <property type="evidence" value="ECO:0007669"/>
    <property type="project" value="TreeGrafter"/>
</dbReference>
<feature type="domain" description="Exoribonuclease Xrn1 D2/D3" evidence="10">
    <location>
        <begin position="1074"/>
        <end position="1168"/>
    </location>
</feature>
<keyword evidence="1" id="KW-0540">Nuclease</keyword>
<feature type="compositionally biased region" description="Polar residues" evidence="5">
    <location>
        <begin position="1661"/>
        <end position="1671"/>
    </location>
</feature>
<feature type="compositionally biased region" description="Basic residues" evidence="5">
    <location>
        <begin position="1611"/>
        <end position="1621"/>
    </location>
</feature>
<feature type="compositionally biased region" description="Pro residues" evidence="5">
    <location>
        <begin position="1756"/>
        <end position="1769"/>
    </location>
</feature>
<feature type="region of interest" description="Disordered" evidence="5">
    <location>
        <begin position="1168"/>
        <end position="1194"/>
    </location>
</feature>
<feature type="region of interest" description="Disordered" evidence="5">
    <location>
        <begin position="490"/>
        <end position="526"/>
    </location>
</feature>
<dbReference type="InterPro" id="IPR040992">
    <property type="entry name" value="XRN1_D1"/>
</dbReference>
<dbReference type="Gene3D" id="2.30.30.750">
    <property type="match status" value="1"/>
</dbReference>
<name>A0AA85JXK1_TRIRE</name>
<reference evidence="11" key="1">
    <citation type="submission" date="2022-06" db="EMBL/GenBank/DDBJ databases">
        <authorList>
            <person name="Berger JAMES D."/>
            <person name="Berger JAMES D."/>
        </authorList>
    </citation>
    <scope>NUCLEOTIDE SEQUENCE [LARGE SCALE GENOMIC DNA]</scope>
</reference>
<dbReference type="InterPro" id="IPR047008">
    <property type="entry name" value="XRN1_SH3_sf"/>
</dbReference>
<dbReference type="InterPro" id="IPR041412">
    <property type="entry name" value="Xrn1_helical"/>
</dbReference>
<dbReference type="WBParaSite" id="TREG1_51790.1">
    <property type="protein sequence ID" value="TREG1_51790.1"/>
    <property type="gene ID" value="TREG1_51790"/>
</dbReference>
<feature type="compositionally biased region" description="Low complexity" evidence="5">
    <location>
        <begin position="1648"/>
        <end position="1659"/>
    </location>
</feature>
<feature type="domain" description="Exoribonuclease Xrn1 D2/D3" evidence="10">
    <location>
        <begin position="1201"/>
        <end position="1318"/>
    </location>
</feature>
<evidence type="ECO:0000259" key="6">
    <source>
        <dbReference type="Pfam" id="PF03159"/>
    </source>
</evidence>
<keyword evidence="2" id="KW-0378">Hydrolase</keyword>
<dbReference type="Pfam" id="PF03159">
    <property type="entry name" value="XRN_N"/>
    <property type="match status" value="1"/>
</dbReference>
<dbReference type="GO" id="GO:0005634">
    <property type="term" value="C:nucleus"/>
    <property type="evidence" value="ECO:0007669"/>
    <property type="project" value="TreeGrafter"/>
</dbReference>
<dbReference type="GO" id="GO:0016075">
    <property type="term" value="P:rRNA catabolic process"/>
    <property type="evidence" value="ECO:0007669"/>
    <property type="project" value="TreeGrafter"/>
</dbReference>
<feature type="domain" description="5'-3' exoribonuclease 1 SH3-like" evidence="8">
    <location>
        <begin position="1389"/>
        <end position="1445"/>
    </location>
</feature>
<dbReference type="GO" id="GO:0000956">
    <property type="term" value="P:nuclear-transcribed mRNA catabolic process"/>
    <property type="evidence" value="ECO:0007669"/>
    <property type="project" value="TreeGrafter"/>
</dbReference>
<evidence type="ECO:0000256" key="5">
    <source>
        <dbReference type="SAM" id="MobiDB-lite"/>
    </source>
</evidence>
<dbReference type="InterPro" id="IPR041106">
    <property type="entry name" value="XRN1_D2_D3"/>
</dbReference>
<feature type="compositionally biased region" description="Polar residues" evidence="5">
    <location>
        <begin position="1716"/>
        <end position="1732"/>
    </location>
</feature>
<feature type="compositionally biased region" description="Polar residues" evidence="5">
    <location>
        <begin position="1622"/>
        <end position="1631"/>
    </location>
</feature>
<reference evidence="12" key="2">
    <citation type="submission" date="2023-11" db="UniProtKB">
        <authorList>
            <consortium name="WormBaseParasite"/>
        </authorList>
    </citation>
    <scope>IDENTIFICATION</scope>
</reference>
<evidence type="ECO:0000259" key="9">
    <source>
        <dbReference type="Pfam" id="PF18332"/>
    </source>
</evidence>
<dbReference type="InterPro" id="IPR041385">
    <property type="entry name" value="SH3_12"/>
</dbReference>